<reference evidence="1 2" key="1">
    <citation type="submission" date="2018-07" db="EMBL/GenBank/DDBJ databases">
        <title>Genome sequencing of Runella.</title>
        <authorList>
            <person name="Baek M.-G."/>
            <person name="Yi H."/>
        </authorList>
    </citation>
    <scope>NUCLEOTIDE SEQUENCE [LARGE SCALE GENOMIC DNA]</scope>
    <source>
        <strain evidence="1 2">HYN0085</strain>
    </source>
</reference>
<dbReference type="EMBL" id="CP030850">
    <property type="protein sequence ID" value="AXE18053.1"/>
    <property type="molecule type" value="Genomic_DNA"/>
</dbReference>
<dbReference type="InterPro" id="IPR011006">
    <property type="entry name" value="CheY-like_superfamily"/>
</dbReference>
<evidence type="ECO:0000313" key="1">
    <source>
        <dbReference type="EMBL" id="AXE18053.1"/>
    </source>
</evidence>
<protein>
    <recommendedName>
        <fullName evidence="3">Response regulatory domain-containing protein</fullName>
    </recommendedName>
</protein>
<proteinExistence type="predicted"/>
<dbReference type="Proteomes" id="UP000251993">
    <property type="component" value="Chromosome"/>
</dbReference>
<name>A0A344THD2_9BACT</name>
<sequence>MTNIKALLLQDSTACTHPIEKMIEEPGFEVLRVLASASDDLLKSIFTLQPDLIICEDSYSKLILSAERRIKKNIPIVFVGANEGGFTEMPIPNRPTAYLKWPFTGGVLRAMIHLLI</sequence>
<evidence type="ECO:0008006" key="3">
    <source>
        <dbReference type="Google" id="ProtNLM"/>
    </source>
</evidence>
<dbReference type="RefSeq" id="WP_114066838.1">
    <property type="nucleotide sequence ID" value="NZ_CP030850.1"/>
</dbReference>
<evidence type="ECO:0000313" key="2">
    <source>
        <dbReference type="Proteomes" id="UP000251993"/>
    </source>
</evidence>
<dbReference type="SUPFAM" id="SSF52172">
    <property type="entry name" value="CheY-like"/>
    <property type="match status" value="1"/>
</dbReference>
<gene>
    <name evidence="1" type="ORF">DR864_10060</name>
</gene>
<keyword evidence="2" id="KW-1185">Reference proteome</keyword>
<organism evidence="1 2">
    <name type="scientific">Runella rosea</name>
    <dbReference type="NCBI Taxonomy" id="2259595"/>
    <lineage>
        <taxon>Bacteria</taxon>
        <taxon>Pseudomonadati</taxon>
        <taxon>Bacteroidota</taxon>
        <taxon>Cytophagia</taxon>
        <taxon>Cytophagales</taxon>
        <taxon>Spirosomataceae</taxon>
        <taxon>Runella</taxon>
    </lineage>
</organism>
<dbReference type="KEGG" id="run:DR864_10060"/>
<dbReference type="AlphaFoldDB" id="A0A344THD2"/>
<accession>A0A344THD2</accession>
<dbReference type="OrthoDB" id="9829714at2"/>